<gene>
    <name evidence="2" type="ORF">HMPREF0661_09110</name>
</gene>
<dbReference type="RefSeq" id="WP_008764729.1">
    <property type="nucleotide sequence ID" value="NZ_JRNS01000439.1"/>
</dbReference>
<reference evidence="2 3" key="1">
    <citation type="submission" date="2014-07" db="EMBL/GenBank/DDBJ databases">
        <authorList>
            <person name="McCorrison J."/>
            <person name="Sanka R."/>
            <person name="Torralba M."/>
            <person name="Gillis M."/>
            <person name="Haft D.H."/>
            <person name="Methe B."/>
            <person name="Sutton G."/>
            <person name="Nelson K.E."/>
        </authorList>
    </citation>
    <scope>NUCLEOTIDE SEQUENCE [LARGE SCALE GENOMIC DNA]</scope>
    <source>
        <strain evidence="2 3">DNF00666</strain>
    </source>
</reference>
<dbReference type="GeneID" id="66797145"/>
<dbReference type="AlphaFoldDB" id="A0A096BTI6"/>
<comment type="caution">
    <text evidence="2">The sequence shown here is derived from an EMBL/GenBank/DDBJ whole genome shotgun (WGS) entry which is preliminary data.</text>
</comment>
<dbReference type="Proteomes" id="UP000029578">
    <property type="component" value="Unassembled WGS sequence"/>
</dbReference>
<evidence type="ECO:0000313" key="2">
    <source>
        <dbReference type="EMBL" id="KGF46042.1"/>
    </source>
</evidence>
<feature type="signal peptide" evidence="1">
    <location>
        <begin position="1"/>
        <end position="21"/>
    </location>
</feature>
<evidence type="ECO:0000313" key="3">
    <source>
        <dbReference type="Proteomes" id="UP000029578"/>
    </source>
</evidence>
<dbReference type="EMBL" id="JRNS01000439">
    <property type="protein sequence ID" value="KGF46042.1"/>
    <property type="molecule type" value="Genomic_DNA"/>
</dbReference>
<name>A0A096BTI6_9BACT</name>
<evidence type="ECO:0000256" key="1">
    <source>
        <dbReference type="SAM" id="SignalP"/>
    </source>
</evidence>
<accession>A0A096BTI6</accession>
<dbReference type="Pfam" id="PF10626">
    <property type="entry name" value="TraO"/>
    <property type="match status" value="1"/>
</dbReference>
<proteinExistence type="predicted"/>
<dbReference type="InterPro" id="IPR018899">
    <property type="entry name" value="Conjug_transposon_Tra0"/>
</dbReference>
<protein>
    <submittedName>
        <fullName evidence="2">Conjugal transfer protein TraO</fullName>
    </submittedName>
</protein>
<organism evidence="2 3">
    <name type="scientific">Prevotella melaninogenica DNF00666</name>
    <dbReference type="NCBI Taxonomy" id="1401073"/>
    <lineage>
        <taxon>Bacteria</taxon>
        <taxon>Pseudomonadati</taxon>
        <taxon>Bacteroidota</taxon>
        <taxon>Bacteroidia</taxon>
        <taxon>Bacteroidales</taxon>
        <taxon>Prevotellaceae</taxon>
        <taxon>Prevotella</taxon>
    </lineage>
</organism>
<sequence>MRKYIAIIIASLALFTGQAHAQRCLPKMHGIEVRADMADGFNPGGKDGGYSFGASLSTYTKRGNKWVFGGEYLLKNNPYKNTKIPVAQFTAEGGYYFKILSDARKIVFVYAGASALAGYESVNWGTKVLHDGSTLHDRDAFIYGGALTLDVECYVADRIALLANLRERCLWGGDTRKFHTQFGVGIKFIIN</sequence>
<feature type="chain" id="PRO_5001918416" evidence="1">
    <location>
        <begin position="22"/>
        <end position="191"/>
    </location>
</feature>
<keyword evidence="1" id="KW-0732">Signal</keyword>